<proteinExistence type="predicted"/>
<keyword evidence="2" id="KW-1185">Reference proteome</keyword>
<reference evidence="1" key="2">
    <citation type="submission" date="2025-09" db="UniProtKB">
        <authorList>
            <consortium name="Ensembl"/>
        </authorList>
    </citation>
    <scope>IDENTIFICATION</scope>
</reference>
<protein>
    <recommendedName>
        <fullName evidence="3">ANKRD27</fullName>
    </recommendedName>
</protein>
<dbReference type="PANTHER" id="PTHR24170:SF2">
    <property type="entry name" value="ANKYRIN REPEAT DOMAIN-CONTAINING PROTEIN 27"/>
    <property type="match status" value="1"/>
</dbReference>
<name>A0A8C2YJB4_CHILA</name>
<dbReference type="PANTHER" id="PTHR24170">
    <property type="entry name" value="ANKYRIN REPEAT DOMAIN-CONTAINING PROTEIN 27"/>
    <property type="match status" value="1"/>
</dbReference>
<reference evidence="1" key="1">
    <citation type="submission" date="2025-08" db="UniProtKB">
        <authorList>
            <consortium name="Ensembl"/>
        </authorList>
    </citation>
    <scope>IDENTIFICATION</scope>
</reference>
<evidence type="ECO:0008006" key="3">
    <source>
        <dbReference type="Google" id="ProtNLM"/>
    </source>
</evidence>
<organism evidence="1 2">
    <name type="scientific">Chinchilla lanigera</name>
    <name type="common">Long-tailed chinchilla</name>
    <name type="synonym">Chinchilla villidera</name>
    <dbReference type="NCBI Taxonomy" id="34839"/>
    <lineage>
        <taxon>Eukaryota</taxon>
        <taxon>Metazoa</taxon>
        <taxon>Chordata</taxon>
        <taxon>Craniata</taxon>
        <taxon>Vertebrata</taxon>
        <taxon>Euteleostomi</taxon>
        <taxon>Mammalia</taxon>
        <taxon>Eutheria</taxon>
        <taxon>Euarchontoglires</taxon>
        <taxon>Glires</taxon>
        <taxon>Rodentia</taxon>
        <taxon>Hystricomorpha</taxon>
        <taxon>Chinchillidae</taxon>
        <taxon>Chinchilla</taxon>
    </lineage>
</organism>
<dbReference type="OMA" id="WRHEICL"/>
<dbReference type="Proteomes" id="UP000694398">
    <property type="component" value="Unassembled WGS sequence"/>
</dbReference>
<dbReference type="InterPro" id="IPR051248">
    <property type="entry name" value="UPF0507/Ank_repeat_27"/>
</dbReference>
<dbReference type="GO" id="GO:0005886">
    <property type="term" value="C:plasma membrane"/>
    <property type="evidence" value="ECO:0007669"/>
    <property type="project" value="TreeGrafter"/>
</dbReference>
<evidence type="ECO:0000313" key="2">
    <source>
        <dbReference type="Proteomes" id="UP000694398"/>
    </source>
</evidence>
<dbReference type="GeneTree" id="ENSGT00940000157021"/>
<dbReference type="GO" id="GO:0005770">
    <property type="term" value="C:late endosome"/>
    <property type="evidence" value="ECO:0007669"/>
    <property type="project" value="TreeGrafter"/>
</dbReference>
<dbReference type="GO" id="GO:0043005">
    <property type="term" value="C:neuron projection"/>
    <property type="evidence" value="ECO:0007669"/>
    <property type="project" value="TreeGrafter"/>
</dbReference>
<evidence type="ECO:0000313" key="1">
    <source>
        <dbReference type="Ensembl" id="ENSCLAP00000002842.1"/>
    </source>
</evidence>
<dbReference type="GO" id="GO:0045022">
    <property type="term" value="P:early endosome to late endosome transport"/>
    <property type="evidence" value="ECO:0007669"/>
    <property type="project" value="TreeGrafter"/>
</dbReference>
<sequence>MALYDEDLLKNPFYLALQKWHPDLCSKVAQIHSIVLVPCEGSLSSSVQSTCQVDSYILIPMEGHFQTLNGKDKSLQPPQIPFP</sequence>
<dbReference type="GO" id="GO:0048812">
    <property type="term" value="P:neuron projection morphogenesis"/>
    <property type="evidence" value="ECO:0007669"/>
    <property type="project" value="TreeGrafter"/>
</dbReference>
<dbReference type="GO" id="GO:0005085">
    <property type="term" value="F:guanyl-nucleotide exchange factor activity"/>
    <property type="evidence" value="ECO:0007669"/>
    <property type="project" value="TreeGrafter"/>
</dbReference>
<dbReference type="GO" id="GO:0030133">
    <property type="term" value="C:transport vesicle"/>
    <property type="evidence" value="ECO:0007669"/>
    <property type="project" value="TreeGrafter"/>
</dbReference>
<accession>A0A8C2YJB4</accession>
<dbReference type="GO" id="GO:0000149">
    <property type="term" value="F:SNARE binding"/>
    <property type="evidence" value="ECO:0007669"/>
    <property type="project" value="TreeGrafter"/>
</dbReference>
<dbReference type="Ensembl" id="ENSCLAT00000002898.1">
    <property type="protein sequence ID" value="ENSCLAP00000002842.1"/>
    <property type="gene ID" value="ENSCLAG00000002044.1"/>
</dbReference>
<dbReference type="GO" id="GO:0097422">
    <property type="term" value="C:tubular endosome"/>
    <property type="evidence" value="ECO:0007669"/>
    <property type="project" value="TreeGrafter"/>
</dbReference>
<dbReference type="GO" id="GO:0005769">
    <property type="term" value="C:early endosome"/>
    <property type="evidence" value="ECO:0007669"/>
    <property type="project" value="TreeGrafter"/>
</dbReference>
<dbReference type="AlphaFoldDB" id="A0A8C2YJB4"/>